<proteinExistence type="inferred from homology"/>
<dbReference type="GO" id="GO:0005829">
    <property type="term" value="C:cytosol"/>
    <property type="evidence" value="ECO:0007669"/>
    <property type="project" value="TreeGrafter"/>
</dbReference>
<dbReference type="PANTHER" id="PTHR30419:SF28">
    <property type="entry name" value="HTH-TYPE TRANSCRIPTIONAL REGULATOR BSDA"/>
    <property type="match status" value="1"/>
</dbReference>
<dbReference type="KEGG" id="plw:D5F53_06685"/>
<feature type="domain" description="HTH lysR-type" evidence="5">
    <location>
        <begin position="1"/>
        <end position="58"/>
    </location>
</feature>
<evidence type="ECO:0000256" key="4">
    <source>
        <dbReference type="ARBA" id="ARBA00023163"/>
    </source>
</evidence>
<comment type="similarity">
    <text evidence="1">Belongs to the LysR transcriptional regulatory family.</text>
</comment>
<dbReference type="Pfam" id="PF00126">
    <property type="entry name" value="HTH_1"/>
    <property type="match status" value="1"/>
</dbReference>
<dbReference type="SUPFAM" id="SSF46785">
    <property type="entry name" value="Winged helix' DNA-binding domain"/>
    <property type="match status" value="1"/>
</dbReference>
<gene>
    <name evidence="6" type="ORF">D5F53_06685</name>
</gene>
<keyword evidence="4" id="KW-0804">Transcription</keyword>
<keyword evidence="7" id="KW-1185">Reference proteome</keyword>
<dbReference type="Gene3D" id="1.10.10.10">
    <property type="entry name" value="Winged helix-like DNA-binding domain superfamily/Winged helix DNA-binding domain"/>
    <property type="match status" value="1"/>
</dbReference>
<dbReference type="Gene3D" id="3.40.190.290">
    <property type="match status" value="1"/>
</dbReference>
<accession>A0A385TKL3</accession>
<organism evidence="6 7">
    <name type="scientific">Paenibacillus lautus</name>
    <name type="common">Bacillus lautus</name>
    <dbReference type="NCBI Taxonomy" id="1401"/>
    <lineage>
        <taxon>Bacteria</taxon>
        <taxon>Bacillati</taxon>
        <taxon>Bacillota</taxon>
        <taxon>Bacilli</taxon>
        <taxon>Bacillales</taxon>
        <taxon>Paenibacillaceae</taxon>
        <taxon>Paenibacillus</taxon>
    </lineage>
</organism>
<evidence type="ECO:0000256" key="3">
    <source>
        <dbReference type="ARBA" id="ARBA00023125"/>
    </source>
</evidence>
<dbReference type="InterPro" id="IPR000847">
    <property type="entry name" value="LysR_HTH_N"/>
</dbReference>
<dbReference type="FunFam" id="1.10.10.10:FF:000001">
    <property type="entry name" value="LysR family transcriptional regulator"/>
    <property type="match status" value="1"/>
</dbReference>
<protein>
    <submittedName>
        <fullName evidence="6">LysR family transcriptional regulator</fullName>
    </submittedName>
</protein>
<dbReference type="RefSeq" id="WP_119847040.1">
    <property type="nucleotide sequence ID" value="NZ_CP032412.1"/>
</dbReference>
<evidence type="ECO:0000256" key="1">
    <source>
        <dbReference type="ARBA" id="ARBA00009437"/>
    </source>
</evidence>
<dbReference type="AlphaFoldDB" id="A0A385TKL3"/>
<evidence type="ECO:0000259" key="5">
    <source>
        <dbReference type="PROSITE" id="PS50931"/>
    </source>
</evidence>
<dbReference type="InterPro" id="IPR005119">
    <property type="entry name" value="LysR_subst-bd"/>
</dbReference>
<keyword evidence="3" id="KW-0238">DNA-binding</keyword>
<dbReference type="InterPro" id="IPR036390">
    <property type="entry name" value="WH_DNA-bd_sf"/>
</dbReference>
<dbReference type="GO" id="GO:0003700">
    <property type="term" value="F:DNA-binding transcription factor activity"/>
    <property type="evidence" value="ECO:0007669"/>
    <property type="project" value="InterPro"/>
</dbReference>
<keyword evidence="2" id="KW-0805">Transcription regulation</keyword>
<dbReference type="InterPro" id="IPR036388">
    <property type="entry name" value="WH-like_DNA-bd_sf"/>
</dbReference>
<dbReference type="Proteomes" id="UP000266552">
    <property type="component" value="Chromosome"/>
</dbReference>
<dbReference type="PRINTS" id="PR00039">
    <property type="entry name" value="HTHLYSR"/>
</dbReference>
<reference evidence="6 7" key="1">
    <citation type="submission" date="2018-09" db="EMBL/GenBank/DDBJ databases">
        <title>Genome Sequence of Paenibacillus lautus Strain E7593-69, Azo Dye-Degrading Bacteria, Isolated from Commercial Tattoo Inks.</title>
        <authorList>
            <person name="Nho S.W."/>
            <person name="Kim S.-J."/>
            <person name="Kweon O."/>
            <person name="Cerniglia C.E."/>
        </authorList>
    </citation>
    <scope>NUCLEOTIDE SEQUENCE [LARGE SCALE GENOMIC DNA]</scope>
    <source>
        <strain evidence="6 7">E7593-69</strain>
    </source>
</reference>
<name>A0A385TKL3_PAELA</name>
<dbReference type="InterPro" id="IPR050950">
    <property type="entry name" value="HTH-type_LysR_regulators"/>
</dbReference>
<sequence length="298" mass="34085">MEMLQLKYFVTVARLEHMTKAAEELHIAQPALSKTISRLEENLGVPLFERQGRQIRLNPYGRAFLAKAKAALQLLEEGRREVEDLAGLEHGRIHLALSNMEQLREPLRLFLREHPKINFHIIQSSMEDMVHTIEHNEVDFFLTSMPVRHPDIRSLPLHVEEVFLAVPPTHRLAANNRIRLSEAAGESFVGYKEGHPYQKMNNEFCKQAGFQPKVVCEVEDPGTIADLVRSGFGVALIGECRSSEELKLTKLSIQEPLARRVFQIAWLESRYLSKAAISFRDYLVEYYADHGKSDKTTS</sequence>
<evidence type="ECO:0000313" key="7">
    <source>
        <dbReference type="Proteomes" id="UP000266552"/>
    </source>
</evidence>
<evidence type="ECO:0000313" key="6">
    <source>
        <dbReference type="EMBL" id="AYB42987.1"/>
    </source>
</evidence>
<dbReference type="Pfam" id="PF03466">
    <property type="entry name" value="LysR_substrate"/>
    <property type="match status" value="1"/>
</dbReference>
<dbReference type="PROSITE" id="PS50931">
    <property type="entry name" value="HTH_LYSR"/>
    <property type="match status" value="1"/>
</dbReference>
<dbReference type="EMBL" id="CP032412">
    <property type="protein sequence ID" value="AYB42987.1"/>
    <property type="molecule type" value="Genomic_DNA"/>
</dbReference>
<evidence type="ECO:0000256" key="2">
    <source>
        <dbReference type="ARBA" id="ARBA00023015"/>
    </source>
</evidence>
<dbReference type="PANTHER" id="PTHR30419">
    <property type="entry name" value="HTH-TYPE TRANSCRIPTIONAL REGULATOR YBHD"/>
    <property type="match status" value="1"/>
</dbReference>
<dbReference type="SUPFAM" id="SSF53850">
    <property type="entry name" value="Periplasmic binding protein-like II"/>
    <property type="match status" value="1"/>
</dbReference>
<dbReference type="GO" id="GO:0003677">
    <property type="term" value="F:DNA binding"/>
    <property type="evidence" value="ECO:0007669"/>
    <property type="project" value="UniProtKB-KW"/>
</dbReference>